<evidence type="ECO:0000313" key="2">
    <source>
        <dbReference type="Proteomes" id="UP001470288"/>
    </source>
</evidence>
<protein>
    <submittedName>
        <fullName evidence="1">Uncharacterized protein</fullName>
    </submittedName>
</protein>
<dbReference type="Proteomes" id="UP001470288">
    <property type="component" value="Unassembled WGS sequence"/>
</dbReference>
<comment type="caution">
    <text evidence="1">The sequence shown here is derived from an EMBL/GenBank/DDBJ whole genome shotgun (WGS) entry which is preliminary data.</text>
</comment>
<dbReference type="RefSeq" id="WP_349143927.1">
    <property type="nucleotide sequence ID" value="NZ_JBBMFC010000006.1"/>
</dbReference>
<name>A0ABV1HYR7_9FIRM</name>
<organism evidence="1 2">
    <name type="scientific">Hominiventricola aquisgranensis</name>
    <dbReference type="NCBI Taxonomy" id="3133164"/>
    <lineage>
        <taxon>Bacteria</taxon>
        <taxon>Bacillati</taxon>
        <taxon>Bacillota</taxon>
        <taxon>Clostridia</taxon>
        <taxon>Lachnospirales</taxon>
        <taxon>Lachnospiraceae</taxon>
        <taxon>Hominiventricola</taxon>
    </lineage>
</organism>
<dbReference type="EMBL" id="JBBMFC010000006">
    <property type="protein sequence ID" value="MEQ2578078.1"/>
    <property type="molecule type" value="Genomic_DNA"/>
</dbReference>
<reference evidence="1 2" key="1">
    <citation type="submission" date="2024-03" db="EMBL/GenBank/DDBJ databases">
        <title>Human intestinal bacterial collection.</title>
        <authorList>
            <person name="Pauvert C."/>
            <person name="Hitch T.C.A."/>
            <person name="Clavel T."/>
        </authorList>
    </citation>
    <scope>NUCLEOTIDE SEQUENCE [LARGE SCALE GENOMIC DNA]</scope>
    <source>
        <strain evidence="1 2">CLA-AA-H78B</strain>
    </source>
</reference>
<keyword evidence="2" id="KW-1185">Reference proteome</keyword>
<accession>A0ABV1HYR7</accession>
<evidence type="ECO:0000313" key="1">
    <source>
        <dbReference type="EMBL" id="MEQ2578078.1"/>
    </source>
</evidence>
<gene>
    <name evidence="1" type="ORF">WMO62_04360</name>
</gene>
<sequence length="125" mass="14482">MKMKLDRGILIIADCDGMQLNIIKSWNKMKWNRSRQWLEGPCTGELLNRLAGLVKLPPTIEEQRQHMNRIAGAVDQERMKEDPEPLYKYPVKFPLFKHQVRGANMALITFGLIEPPEITQKEKAP</sequence>
<proteinExistence type="predicted"/>